<evidence type="ECO:0000259" key="10">
    <source>
        <dbReference type="PROSITE" id="PS51847"/>
    </source>
</evidence>
<dbReference type="GO" id="GO:0005789">
    <property type="term" value="C:endoplasmic reticulum membrane"/>
    <property type="evidence" value="ECO:0007669"/>
    <property type="project" value="UniProtKB-SubCell"/>
</dbReference>
<dbReference type="GO" id="GO:0032865">
    <property type="term" value="C:ERMES complex"/>
    <property type="evidence" value="ECO:0007669"/>
    <property type="project" value="UniProtKB-UniRule"/>
</dbReference>
<keyword evidence="3 8" id="KW-0256">Endoplasmic reticulum</keyword>
<feature type="domain" description="SMP-LTD" evidence="10">
    <location>
        <begin position="104"/>
        <end position="300"/>
    </location>
</feature>
<comment type="caution">
    <text evidence="11">The sequence shown here is derived from an EMBL/GenBank/DDBJ whole genome shotgun (WGS) entry which is preliminary data.</text>
</comment>
<dbReference type="OMA" id="WSFTQGL"/>
<feature type="topological domain" description="Lumenal" evidence="8">
    <location>
        <begin position="1"/>
        <end position="39"/>
    </location>
</feature>
<keyword evidence="7 8" id="KW-0472">Membrane</keyword>
<dbReference type="CDD" id="cd21671">
    <property type="entry name" value="SMP_Mmm1"/>
    <property type="match status" value="1"/>
</dbReference>
<dbReference type="Pfam" id="PF10296">
    <property type="entry name" value="MMM1"/>
    <property type="match status" value="1"/>
</dbReference>
<keyword evidence="5" id="KW-0445">Lipid transport</keyword>
<keyword evidence="4 8" id="KW-1133">Transmembrane helix</keyword>
<feature type="topological domain" description="Cytoplasmic" evidence="8">
    <location>
        <begin position="61"/>
        <end position="311"/>
    </location>
</feature>
<dbReference type="AlphaFoldDB" id="A0A642UVJ1"/>
<proteinExistence type="inferred from homology"/>
<evidence type="ECO:0000256" key="7">
    <source>
        <dbReference type="ARBA" id="ARBA00023136"/>
    </source>
</evidence>
<accession>A0A642UVJ1</accession>
<name>A0A642UVJ1_DIURU</name>
<dbReference type="InterPro" id="IPR031468">
    <property type="entry name" value="SMP_LBD"/>
</dbReference>
<keyword evidence="1" id="KW-0813">Transport</keyword>
<dbReference type="GO" id="GO:1990456">
    <property type="term" value="P:mitochondrion-endoplasmic reticulum membrane tethering"/>
    <property type="evidence" value="ECO:0007669"/>
    <property type="project" value="TreeGrafter"/>
</dbReference>
<dbReference type="InterPro" id="IPR019411">
    <property type="entry name" value="MMM1_dom"/>
</dbReference>
<evidence type="ECO:0000313" key="12">
    <source>
        <dbReference type="Proteomes" id="UP000449547"/>
    </source>
</evidence>
<comment type="similarity">
    <text evidence="8">Belongs to the MMM1 family.</text>
</comment>
<dbReference type="InterPro" id="IPR027537">
    <property type="entry name" value="Mmm1"/>
</dbReference>
<dbReference type="GO" id="GO:0015914">
    <property type="term" value="P:phospholipid transport"/>
    <property type="evidence" value="ECO:0007669"/>
    <property type="project" value="TreeGrafter"/>
</dbReference>
<evidence type="ECO:0000256" key="4">
    <source>
        <dbReference type="ARBA" id="ARBA00022989"/>
    </source>
</evidence>
<organism evidence="11 12">
    <name type="scientific">Diutina rugosa</name>
    <name type="common">Yeast</name>
    <name type="synonym">Candida rugosa</name>
    <dbReference type="NCBI Taxonomy" id="5481"/>
    <lineage>
        <taxon>Eukaryota</taxon>
        <taxon>Fungi</taxon>
        <taxon>Dikarya</taxon>
        <taxon>Ascomycota</taxon>
        <taxon>Saccharomycotina</taxon>
        <taxon>Pichiomycetes</taxon>
        <taxon>Debaryomycetaceae</taxon>
        <taxon>Diutina</taxon>
    </lineage>
</organism>
<protein>
    <recommendedName>
        <fullName evidence="8">Maintenance of mitochondrial morphology protein 1</fullName>
    </recommendedName>
</protein>
<dbReference type="GO" id="GO:0045040">
    <property type="term" value="P:protein insertion into mitochondrial outer membrane"/>
    <property type="evidence" value="ECO:0007669"/>
    <property type="project" value="UniProtKB-UniRule"/>
</dbReference>
<dbReference type="PANTHER" id="PTHR13466:SF0">
    <property type="entry name" value="SMP-LTD DOMAIN-CONTAINING PROTEIN"/>
    <property type="match status" value="1"/>
</dbReference>
<evidence type="ECO:0000256" key="6">
    <source>
        <dbReference type="ARBA" id="ARBA00023121"/>
    </source>
</evidence>
<keyword evidence="12" id="KW-1185">Reference proteome</keyword>
<keyword evidence="2 8" id="KW-0812">Transmembrane</keyword>
<comment type="subunit">
    <text evidence="8">Homodimer. Component of the ER-mitochondria encounter structure (ERMES) or MDM complex, composed of MMM1, MDM10, MDM12 and MDM34. A MMM1 homodimer associates with one molecule of MDM12 on each side in a pairwise head-to-tail manner, and the SMP-LTD domains of MMM1 and MDM12 generate a continuous hydrophobic tunnel for phospholipid trafficking.</text>
</comment>
<evidence type="ECO:0000256" key="5">
    <source>
        <dbReference type="ARBA" id="ARBA00023055"/>
    </source>
</evidence>
<dbReference type="GO" id="GO:0008289">
    <property type="term" value="F:lipid binding"/>
    <property type="evidence" value="ECO:0007669"/>
    <property type="project" value="UniProtKB-KW"/>
</dbReference>
<dbReference type="PANTHER" id="PTHR13466">
    <property type="entry name" value="TEX2 PROTEIN-RELATED"/>
    <property type="match status" value="1"/>
</dbReference>
<comment type="function">
    <text evidence="8">Component of the ERMES/MDM complex, which serves as a molecular tether to connect the endoplasmic reticulum (ER) and mitochondria. Components of this complex are involved in the control of mitochondrial shape and protein biogenesis, and function in nonvesicular lipid trafficking between the ER and mitochondria. The MDM12-MMM1 subcomplex functions in the major beta-barrel assembly pathway that is responsible for biogenesis of all outer membrane beta-barrel proteins, and acts in a late step after the SAM complex. The MDM10-MDM12-MMM1 subcomplex further acts in the TOM40-specific pathway after the action of the MDM12-MMM1 complex. Essential for establishing and maintaining the structure of mitochondria and maintenance of mtDNA nucleoids.</text>
</comment>
<evidence type="ECO:0000256" key="8">
    <source>
        <dbReference type="HAMAP-Rule" id="MF_03103"/>
    </source>
</evidence>
<dbReference type="EMBL" id="SWFT01000066">
    <property type="protein sequence ID" value="KAA8903735.1"/>
    <property type="molecule type" value="Genomic_DNA"/>
</dbReference>
<evidence type="ECO:0000256" key="2">
    <source>
        <dbReference type="ARBA" id="ARBA00022692"/>
    </source>
</evidence>
<reference evidence="11 12" key="1">
    <citation type="submission" date="2019-07" db="EMBL/GenBank/DDBJ databases">
        <title>Genome assembly of two rare yeast pathogens: Diutina rugosa and Trichomonascus ciferrii.</title>
        <authorList>
            <person name="Mixao V."/>
            <person name="Saus E."/>
            <person name="Hansen A."/>
            <person name="Lass-Flor C."/>
            <person name="Gabaldon T."/>
        </authorList>
    </citation>
    <scope>NUCLEOTIDE SEQUENCE [LARGE SCALE GENOMIC DNA]</scope>
    <source>
        <strain evidence="11 12">CBS 613</strain>
    </source>
</reference>
<gene>
    <name evidence="8" type="primary">MMM1</name>
    <name evidence="11" type="ORF">DIURU_002247</name>
</gene>
<evidence type="ECO:0000256" key="3">
    <source>
        <dbReference type="ARBA" id="ARBA00022824"/>
    </source>
</evidence>
<dbReference type="VEuPathDB" id="FungiDB:DIURU_002247"/>
<keyword evidence="6" id="KW-0446">Lipid-binding</keyword>
<dbReference type="PROSITE" id="PS51847">
    <property type="entry name" value="SMP"/>
    <property type="match status" value="1"/>
</dbReference>
<comment type="subcellular location">
    <subcellularLocation>
        <location evidence="8">Endoplasmic reticulum membrane</location>
        <topology evidence="8">Single-pass type I membrane protein</topology>
    </subcellularLocation>
    <text evidence="8">The ERMES/MDM complex localizes to a few discrete foci (around 10 per single cell), that represent mitochondria-endoplasmic reticulum junctions. These foci are often found next to mtDNA nucleoids.</text>
</comment>
<evidence type="ECO:0000256" key="9">
    <source>
        <dbReference type="SAM" id="Phobius"/>
    </source>
</evidence>
<dbReference type="HAMAP" id="MF_03103">
    <property type="entry name" value="Mmm1"/>
    <property type="match status" value="1"/>
</dbReference>
<sequence>MEDAMSQDATSLLQQLREELQLELGADTNARRPWSFTQGLILGQVSVIVVIVVFIKFFVFSDQQTKTTFDESAGSVVVKHDDEDETPRQSKILEKTYYDVKNHPPETLDWFNVLVAQAISQLRMQALLGDNIYHSLNNFLSSASFPDFLDRIKLTEIDIGDDFPICSNCRVCSTPEGLQTLIDVDLSDTLTLGIETKLLLNHPRPLTAVLPVELTVSIVRFSGCLGITLVKEDKNDENSPTSLMLSFSPDYRLEISIKSLIGSRAKLQDVPKISSVIEAQLRSWFTSRYVEPHSFKVKLPHIWAKPEANAT</sequence>
<dbReference type="OrthoDB" id="5599157at2759"/>
<feature type="transmembrane region" description="Helical" evidence="9">
    <location>
        <begin position="40"/>
        <end position="60"/>
    </location>
</feature>
<evidence type="ECO:0000313" key="11">
    <source>
        <dbReference type="EMBL" id="KAA8903735.1"/>
    </source>
</evidence>
<evidence type="ECO:0000256" key="1">
    <source>
        <dbReference type="ARBA" id="ARBA00022448"/>
    </source>
</evidence>
<dbReference type="Proteomes" id="UP000449547">
    <property type="component" value="Unassembled WGS sequence"/>
</dbReference>